<feature type="chain" id="PRO_5045722901" evidence="4">
    <location>
        <begin position="25"/>
        <end position="161"/>
    </location>
</feature>
<gene>
    <name evidence="6" type="ORF">QNN03_35635</name>
</gene>
<dbReference type="SUPFAM" id="SSF141066">
    <property type="entry name" value="ICP-like"/>
    <property type="match status" value="1"/>
</dbReference>
<evidence type="ECO:0000256" key="1">
    <source>
        <dbReference type="ARBA" id="ARBA00022690"/>
    </source>
</evidence>
<dbReference type="InterPro" id="IPR036331">
    <property type="entry name" value="Chagasin-like_sf"/>
</dbReference>
<comment type="caution">
    <text evidence="6">The sequence shown here is derived from an EMBL/GenBank/DDBJ whole genome shotgun (WGS) entry which is preliminary data.</text>
</comment>
<evidence type="ECO:0000256" key="4">
    <source>
        <dbReference type="SAM" id="SignalP"/>
    </source>
</evidence>
<dbReference type="GO" id="GO:0030414">
    <property type="term" value="F:peptidase inhibitor activity"/>
    <property type="evidence" value="ECO:0007669"/>
    <property type="project" value="UniProtKB-KW"/>
</dbReference>
<feature type="signal peptide" evidence="4">
    <location>
        <begin position="1"/>
        <end position="24"/>
    </location>
</feature>
<dbReference type="Pfam" id="PF09394">
    <property type="entry name" value="Inhibitor_I42"/>
    <property type="match status" value="1"/>
</dbReference>
<reference evidence="6 7" key="1">
    <citation type="submission" date="2023-05" db="EMBL/GenBank/DDBJ databases">
        <title>Streptomyces fuscus sp. nov., a brown-black pigment producing actinomyces isolated from dry sand of Sea duck farm.</title>
        <authorList>
            <person name="Xie J."/>
            <person name="Shen N."/>
        </authorList>
    </citation>
    <scope>NUCLEOTIDE SEQUENCE [LARGE SCALE GENOMIC DNA]</scope>
    <source>
        <strain evidence="6 7">GXMU-J15</strain>
    </source>
</reference>
<organism evidence="6 7">
    <name type="scientific">Streptomyces fuscus</name>
    <dbReference type="NCBI Taxonomy" id="3048495"/>
    <lineage>
        <taxon>Bacteria</taxon>
        <taxon>Bacillati</taxon>
        <taxon>Actinomycetota</taxon>
        <taxon>Actinomycetes</taxon>
        <taxon>Kitasatosporales</taxon>
        <taxon>Streptomycetaceae</taxon>
        <taxon>Streptomyces</taxon>
    </lineage>
</organism>
<dbReference type="EMBL" id="JASJUS010000056">
    <property type="protein sequence ID" value="MDL2081771.1"/>
    <property type="molecule type" value="Genomic_DNA"/>
</dbReference>
<feature type="region of interest" description="Disordered" evidence="3">
    <location>
        <begin position="131"/>
        <end position="150"/>
    </location>
</feature>
<name>A0ABT7JA69_9ACTN</name>
<dbReference type="InterPro" id="IPR018990">
    <property type="entry name" value="Prot_inh_I42_chagasin"/>
</dbReference>
<feature type="compositionally biased region" description="Low complexity" evidence="3">
    <location>
        <begin position="131"/>
        <end position="145"/>
    </location>
</feature>
<evidence type="ECO:0000313" key="6">
    <source>
        <dbReference type="EMBL" id="MDL2081771.1"/>
    </source>
</evidence>
<evidence type="ECO:0000256" key="3">
    <source>
        <dbReference type="SAM" id="MobiDB-lite"/>
    </source>
</evidence>
<feature type="domain" description="Proteinase inhibitor I42 chagasin" evidence="5">
    <location>
        <begin position="44"/>
        <end position="117"/>
    </location>
</feature>
<accession>A0ABT7JA69</accession>
<protein>
    <submittedName>
        <fullName evidence="6">Protease inhibitor I42 family protein</fullName>
    </submittedName>
</protein>
<keyword evidence="4" id="KW-0732">Signal</keyword>
<evidence type="ECO:0000313" key="7">
    <source>
        <dbReference type="Proteomes" id="UP001241926"/>
    </source>
</evidence>
<evidence type="ECO:0000256" key="2">
    <source>
        <dbReference type="ARBA" id="ARBA00022704"/>
    </source>
</evidence>
<evidence type="ECO:0000259" key="5">
    <source>
        <dbReference type="Pfam" id="PF09394"/>
    </source>
</evidence>
<keyword evidence="1 6" id="KW-0646">Protease inhibitor</keyword>
<keyword evidence="2" id="KW-0789">Thiol protease inhibitor</keyword>
<keyword evidence="7" id="KW-1185">Reference proteome</keyword>
<proteinExistence type="predicted"/>
<dbReference type="Proteomes" id="UP001241926">
    <property type="component" value="Unassembled WGS sequence"/>
</dbReference>
<dbReference type="Gene3D" id="2.60.40.2020">
    <property type="match status" value="1"/>
</dbReference>
<sequence length="161" mass="17115">MIMIASTKSRIALAIALAAAGALAFVLVTRGSTTEYGTDHRAITVEKGEDFTLKVPARPYIGEHWFLAEPKPDADVLDYRGTHEDIEGAPEGIVGGGDGTAYFDFTARSTGTTTVTLLHCPMARCGSLAQAQATTPPVPTAPETAEPADEPAYFQYKITVR</sequence>